<reference evidence="2" key="2">
    <citation type="submission" date="2016-01" db="EMBL/GenBank/DDBJ databases">
        <title>Six Aerococcus type strain genome sequencing and assembly using PacBio and Illumina Hiseq.</title>
        <authorList>
            <person name="Carkaci D."/>
            <person name="Dargis R."/>
            <person name="Nielsen X.C."/>
            <person name="Skovgaard O."/>
            <person name="Fuursted K."/>
            <person name="Christensen J.J."/>
        </authorList>
    </citation>
    <scope>NUCLEOTIDE SEQUENCE [LARGE SCALE GENOMIC DNA]</scope>
    <source>
        <strain evidence="2">CCUG4311</strain>
    </source>
</reference>
<organism evidence="1 2">
    <name type="scientific">Aerococcus viridans</name>
    <dbReference type="NCBI Taxonomy" id="1377"/>
    <lineage>
        <taxon>Bacteria</taxon>
        <taxon>Bacillati</taxon>
        <taxon>Bacillota</taxon>
        <taxon>Bacilli</taxon>
        <taxon>Lactobacillales</taxon>
        <taxon>Aerococcaceae</taxon>
        <taxon>Aerococcus</taxon>
    </lineage>
</organism>
<dbReference type="RefSeq" id="WP_003142621.1">
    <property type="nucleotide sequence ID" value="NZ_CP014164.1"/>
</dbReference>
<name>A0AAU8U4S6_9LACT</name>
<dbReference type="SUPFAM" id="SSF81606">
    <property type="entry name" value="PP2C-like"/>
    <property type="match status" value="1"/>
</dbReference>
<gene>
    <name evidence="1" type="ORF">AWM76_01205</name>
</gene>
<dbReference type="GeneID" id="32029527"/>
<sequence>MQIQHTFIQGKYDQPVLCEDALFTNEYFIAVVDGVTSKSNFTHEGMKTGKIASNIIKDFLATLDPQASIETVISDVNQAFEDKFYAHVDFPLNRIEHGPQAAMALYSDFHKCIYLIGDCQASVNGQLYTQSKASDAILSAFRSLILHINPNQHQEARDAIMPYLVSTNTFTNKADTRFGYSVLNGQKIPSCLIISIPVQAGDEIVLTSDGYPEIRPTFEETEAYLQEIIHNDPDLIDQFISTKGVTPDQVSFDDRSYIAFKVMARSSISKSSLYKTQNP</sequence>
<dbReference type="EMBL" id="CP014164">
    <property type="protein sequence ID" value="AMC00288.1"/>
    <property type="molecule type" value="Genomic_DNA"/>
</dbReference>
<protein>
    <recommendedName>
        <fullName evidence="3">PPM-type phosphatase domain-containing protein</fullName>
    </recommendedName>
</protein>
<dbReference type="KEGG" id="avs:AWM76_01205"/>
<accession>A0AAU8U4S6</accession>
<dbReference type="Gene3D" id="3.60.40.10">
    <property type="entry name" value="PPM-type phosphatase domain"/>
    <property type="match status" value="1"/>
</dbReference>
<dbReference type="InterPro" id="IPR036457">
    <property type="entry name" value="PPM-type-like_dom_sf"/>
</dbReference>
<dbReference type="AlphaFoldDB" id="A0AAU8U4S6"/>
<evidence type="ECO:0000313" key="1">
    <source>
        <dbReference type="EMBL" id="AMC00288.1"/>
    </source>
</evidence>
<proteinExistence type="predicted"/>
<reference evidence="1 2" key="1">
    <citation type="journal article" date="2016" name="Genome Announc.">
        <title>Complete Genome Sequences of Aerococcus christensenii CCUG 28831T, Aerococcus sanguinicola CCUG 43001T, Aerococcus urinae CCUG 36881T, Aerococcus urinaeequi CCUG 28094T, Aerococcus urinaehominis CCUG 42038 BT, and Aerococcus viridans CCUG 4311T.</title>
        <authorList>
            <person name="Carkaci D."/>
            <person name="Dargis R."/>
            <person name="Nielsen X.C."/>
            <person name="Skovgaard O."/>
            <person name="Fuursted K."/>
            <person name="Christensen J.J."/>
        </authorList>
    </citation>
    <scope>NUCLEOTIDE SEQUENCE [LARGE SCALE GENOMIC DNA]</scope>
    <source>
        <strain evidence="1 2">CCUG4311</strain>
    </source>
</reference>
<dbReference type="Proteomes" id="UP000066986">
    <property type="component" value="Chromosome"/>
</dbReference>
<evidence type="ECO:0000313" key="2">
    <source>
        <dbReference type="Proteomes" id="UP000066986"/>
    </source>
</evidence>
<evidence type="ECO:0008006" key="3">
    <source>
        <dbReference type="Google" id="ProtNLM"/>
    </source>
</evidence>